<evidence type="ECO:0000313" key="3">
    <source>
        <dbReference type="EMBL" id="CAE0461839.1"/>
    </source>
</evidence>
<evidence type="ECO:0000259" key="2">
    <source>
        <dbReference type="Pfam" id="PF05050"/>
    </source>
</evidence>
<accession>A0A7S3Q0U5</accession>
<evidence type="ECO:0000256" key="1">
    <source>
        <dbReference type="SAM" id="Phobius"/>
    </source>
</evidence>
<gene>
    <name evidence="3" type="ORF">CDEB00056_LOCUS6680</name>
</gene>
<keyword evidence="1" id="KW-0472">Membrane</keyword>
<keyword evidence="1" id="KW-1133">Transmembrane helix</keyword>
<protein>
    <recommendedName>
        <fullName evidence="2">Methyltransferase FkbM domain-containing protein</fullName>
    </recommendedName>
</protein>
<dbReference type="AlphaFoldDB" id="A0A7S3Q0U5"/>
<dbReference type="EMBL" id="HBIO01008720">
    <property type="protein sequence ID" value="CAE0461839.1"/>
    <property type="molecule type" value="Transcribed_RNA"/>
</dbReference>
<keyword evidence="1" id="KW-0812">Transmembrane</keyword>
<reference evidence="3" key="1">
    <citation type="submission" date="2021-01" db="EMBL/GenBank/DDBJ databases">
        <authorList>
            <person name="Corre E."/>
            <person name="Pelletier E."/>
            <person name="Niang G."/>
            <person name="Scheremetjew M."/>
            <person name="Finn R."/>
            <person name="Kale V."/>
            <person name="Holt S."/>
            <person name="Cochrane G."/>
            <person name="Meng A."/>
            <person name="Brown T."/>
            <person name="Cohen L."/>
        </authorList>
    </citation>
    <scope>NUCLEOTIDE SEQUENCE</scope>
    <source>
        <strain evidence="3">MM31A-1</strain>
    </source>
</reference>
<feature type="transmembrane region" description="Helical" evidence="1">
    <location>
        <begin position="21"/>
        <end position="40"/>
    </location>
</feature>
<dbReference type="Pfam" id="PF05050">
    <property type="entry name" value="Methyltransf_21"/>
    <property type="match status" value="1"/>
</dbReference>
<name>A0A7S3Q0U5_9STRA</name>
<sequence>MRMTNPAIRATPSGWNKTTSLVFIALALFLVLSNYSYMIYSNSNTNANTILSSPKSSSPSLLTARQMKEQMRLPCNYVHDGFYIEDSNEVLNQVYQSLVTMNDDDIPVMVECGGHDGITKSISLKSSICLNMNTLLIEGSPTNFNVLKHARKYDFTVNAALCDGDYVEMVDNSKNSGETHVASKREEKSLSGSSTLSSKIKCTSIDNELDKLRDTLPESQRNKLKLIFLVLDVEGHEAVAIKGNKSYKPHKVMMEWKHLGSKDKTIVDDWAKQHGLVVSGNDGRRFDNGYIPADRRWDYDATMLEKPEHLKKLFYGARRKRPAATWKTSKVSEAYMFYGQ</sequence>
<dbReference type="InterPro" id="IPR029063">
    <property type="entry name" value="SAM-dependent_MTases_sf"/>
</dbReference>
<dbReference type="SUPFAM" id="SSF53335">
    <property type="entry name" value="S-adenosyl-L-methionine-dependent methyltransferases"/>
    <property type="match status" value="1"/>
</dbReference>
<dbReference type="Gene3D" id="3.40.50.150">
    <property type="entry name" value="Vaccinia Virus protein VP39"/>
    <property type="match status" value="1"/>
</dbReference>
<organism evidence="3">
    <name type="scientific">Chaetoceros debilis</name>
    <dbReference type="NCBI Taxonomy" id="122233"/>
    <lineage>
        <taxon>Eukaryota</taxon>
        <taxon>Sar</taxon>
        <taxon>Stramenopiles</taxon>
        <taxon>Ochrophyta</taxon>
        <taxon>Bacillariophyta</taxon>
        <taxon>Coscinodiscophyceae</taxon>
        <taxon>Chaetocerotophycidae</taxon>
        <taxon>Chaetocerotales</taxon>
        <taxon>Chaetocerotaceae</taxon>
        <taxon>Chaetoceros</taxon>
    </lineage>
</organism>
<proteinExistence type="predicted"/>
<feature type="domain" description="Methyltransferase FkbM" evidence="2">
    <location>
        <begin position="111"/>
        <end position="263"/>
    </location>
</feature>
<dbReference type="InterPro" id="IPR006342">
    <property type="entry name" value="FkbM_mtfrase"/>
</dbReference>